<protein>
    <submittedName>
        <fullName evidence="1">Uncharacterized protein</fullName>
    </submittedName>
</protein>
<comment type="caution">
    <text evidence="1">The sequence shown here is derived from an EMBL/GenBank/DDBJ whole genome shotgun (WGS) entry which is preliminary data.</text>
</comment>
<proteinExistence type="predicted"/>
<accession>A0A430RQ30</accession>
<evidence type="ECO:0000313" key="1">
    <source>
        <dbReference type="EMBL" id="RTH21160.1"/>
    </source>
</evidence>
<sequence>MKPAIFRNKLAQLLGSWAFWLTLVLLSLVRVVVVEDGQQKRYLFLSAWEQGRVEFVNSVTGKPVLLEFHLPWAFQGFRAFTDPETEAYYTAGEYPWNQALARERRKTLAYCSEVGLALKLGSTWFRVEKGCLRLRLLWPP</sequence>
<reference evidence="1 2" key="1">
    <citation type="journal article" date="2019" name="Extremophiles">
        <title>Biogeography of thermophiles and predominance of Thermus scotoductus in domestic water heaters.</title>
        <authorList>
            <person name="Wilpiszeski R.L."/>
            <person name="Zhang Z."/>
            <person name="House C.H."/>
        </authorList>
    </citation>
    <scope>NUCLEOTIDE SEQUENCE [LARGE SCALE GENOMIC DNA]</scope>
    <source>
        <strain evidence="1 2">27_S27</strain>
    </source>
</reference>
<dbReference type="Proteomes" id="UP000286712">
    <property type="component" value="Unassembled WGS sequence"/>
</dbReference>
<dbReference type="EMBL" id="PELW01000405">
    <property type="protein sequence ID" value="RTH21160.1"/>
    <property type="molecule type" value="Genomic_DNA"/>
</dbReference>
<dbReference type="RefSeq" id="WP_126213455.1">
    <property type="nucleotide sequence ID" value="NZ_PELW01000405.1"/>
</dbReference>
<dbReference type="AlphaFoldDB" id="A0A430RQ30"/>
<evidence type="ECO:0000313" key="2">
    <source>
        <dbReference type="Proteomes" id="UP000286712"/>
    </source>
</evidence>
<name>A0A430RQ30_THESC</name>
<gene>
    <name evidence="1" type="ORF">CSW40_13585</name>
</gene>
<organism evidence="1 2">
    <name type="scientific">Thermus scotoductus</name>
    <dbReference type="NCBI Taxonomy" id="37636"/>
    <lineage>
        <taxon>Bacteria</taxon>
        <taxon>Thermotogati</taxon>
        <taxon>Deinococcota</taxon>
        <taxon>Deinococci</taxon>
        <taxon>Thermales</taxon>
        <taxon>Thermaceae</taxon>
        <taxon>Thermus</taxon>
    </lineage>
</organism>